<dbReference type="AlphaFoldDB" id="A0A9D4RX54"/>
<evidence type="ECO:0008006" key="4">
    <source>
        <dbReference type="Google" id="ProtNLM"/>
    </source>
</evidence>
<name>A0A9D4RX54_DREPO</name>
<dbReference type="PANTHER" id="PTHR33444">
    <property type="entry name" value="SI:DKEY-19B23.12-RELATED"/>
    <property type="match status" value="1"/>
</dbReference>
<dbReference type="InterPro" id="IPR040350">
    <property type="entry name" value="TMEM272"/>
</dbReference>
<organism evidence="2 3">
    <name type="scientific">Dreissena polymorpha</name>
    <name type="common">Zebra mussel</name>
    <name type="synonym">Mytilus polymorpha</name>
    <dbReference type="NCBI Taxonomy" id="45954"/>
    <lineage>
        <taxon>Eukaryota</taxon>
        <taxon>Metazoa</taxon>
        <taxon>Spiralia</taxon>
        <taxon>Lophotrochozoa</taxon>
        <taxon>Mollusca</taxon>
        <taxon>Bivalvia</taxon>
        <taxon>Autobranchia</taxon>
        <taxon>Heteroconchia</taxon>
        <taxon>Euheterodonta</taxon>
        <taxon>Imparidentia</taxon>
        <taxon>Neoheterodontei</taxon>
        <taxon>Myida</taxon>
        <taxon>Dreissenoidea</taxon>
        <taxon>Dreissenidae</taxon>
        <taxon>Dreissena</taxon>
    </lineage>
</organism>
<feature type="transmembrane region" description="Helical" evidence="1">
    <location>
        <begin position="54"/>
        <end position="74"/>
    </location>
</feature>
<dbReference type="Proteomes" id="UP000828390">
    <property type="component" value="Unassembled WGS sequence"/>
</dbReference>
<evidence type="ECO:0000313" key="2">
    <source>
        <dbReference type="EMBL" id="KAH3884626.1"/>
    </source>
</evidence>
<dbReference type="EMBL" id="JAIWYP010000001">
    <property type="protein sequence ID" value="KAH3884626.1"/>
    <property type="molecule type" value="Genomic_DNA"/>
</dbReference>
<feature type="transmembrane region" description="Helical" evidence="1">
    <location>
        <begin position="151"/>
        <end position="171"/>
    </location>
</feature>
<keyword evidence="3" id="KW-1185">Reference proteome</keyword>
<comment type="caution">
    <text evidence="2">The sequence shown here is derived from an EMBL/GenBank/DDBJ whole genome shotgun (WGS) entry which is preliminary data.</text>
</comment>
<protein>
    <recommendedName>
        <fullName evidence="4">Transmembrane protein</fullName>
    </recommendedName>
</protein>
<keyword evidence="1" id="KW-0472">Membrane</keyword>
<dbReference type="PANTHER" id="PTHR33444:SF2">
    <property type="entry name" value="MARVEL DOMAIN-CONTAINING PROTEIN"/>
    <property type="match status" value="1"/>
</dbReference>
<feature type="transmembrane region" description="Helical" evidence="1">
    <location>
        <begin position="86"/>
        <end position="109"/>
    </location>
</feature>
<proteinExistence type="predicted"/>
<gene>
    <name evidence="2" type="ORF">DPMN_008609</name>
</gene>
<reference evidence="2" key="2">
    <citation type="submission" date="2020-11" db="EMBL/GenBank/DDBJ databases">
        <authorList>
            <person name="McCartney M.A."/>
            <person name="Auch B."/>
            <person name="Kono T."/>
            <person name="Mallez S."/>
            <person name="Becker A."/>
            <person name="Gohl D.M."/>
            <person name="Silverstein K.A.T."/>
            <person name="Koren S."/>
            <person name="Bechman K.B."/>
            <person name="Herman A."/>
            <person name="Abrahante J.E."/>
            <person name="Garbe J."/>
        </authorList>
    </citation>
    <scope>NUCLEOTIDE SEQUENCE</scope>
    <source>
        <strain evidence="2">Duluth1</strain>
        <tissue evidence="2">Whole animal</tissue>
    </source>
</reference>
<keyword evidence="1" id="KW-1133">Transmembrane helix</keyword>
<dbReference type="OrthoDB" id="6142904at2759"/>
<accession>A0A9D4RX54</accession>
<evidence type="ECO:0000313" key="3">
    <source>
        <dbReference type="Proteomes" id="UP000828390"/>
    </source>
</evidence>
<feature type="transmembrane region" description="Helical" evidence="1">
    <location>
        <begin position="12"/>
        <end position="34"/>
    </location>
</feature>
<reference evidence="2" key="1">
    <citation type="journal article" date="2019" name="bioRxiv">
        <title>The Genome of the Zebra Mussel, Dreissena polymorpha: A Resource for Invasive Species Research.</title>
        <authorList>
            <person name="McCartney M.A."/>
            <person name="Auch B."/>
            <person name="Kono T."/>
            <person name="Mallez S."/>
            <person name="Zhang Y."/>
            <person name="Obille A."/>
            <person name="Becker A."/>
            <person name="Abrahante J.E."/>
            <person name="Garbe J."/>
            <person name="Badalamenti J.P."/>
            <person name="Herman A."/>
            <person name="Mangelson H."/>
            <person name="Liachko I."/>
            <person name="Sullivan S."/>
            <person name="Sone E.D."/>
            <person name="Koren S."/>
            <person name="Silverstein K.A.T."/>
            <person name="Beckman K.B."/>
            <person name="Gohl D.M."/>
        </authorList>
    </citation>
    <scope>NUCLEOTIDE SEQUENCE</scope>
    <source>
        <strain evidence="2">Duluth1</strain>
        <tissue evidence="2">Whole animal</tissue>
    </source>
</reference>
<keyword evidence="1" id="KW-0812">Transmembrane</keyword>
<evidence type="ECO:0000256" key="1">
    <source>
        <dbReference type="SAM" id="Phobius"/>
    </source>
</evidence>
<sequence>MARGNGDVEAVISAAMICCGLVIVVILGLGLGIAKIVMGAVHLHDCPLKNMIPVWLIVSGVAPVFFCCSGRCNIDESGEKSGVGCAMILGIIRLLFNLAWLICGTVWIYPNVGKMNADDFIPCTKNITTGCTNDCHRPLLNFSVAMVTMDWIFFVLWSVLIGCTIRAACALRNKEGNSIRS</sequence>